<dbReference type="PANTHER" id="PTHR11851:SF224">
    <property type="entry name" value="PROCESSING PROTEASE"/>
    <property type="match status" value="1"/>
</dbReference>
<dbReference type="GO" id="GO:0008233">
    <property type="term" value="F:peptidase activity"/>
    <property type="evidence" value="ECO:0007669"/>
    <property type="project" value="UniProtKB-KW"/>
</dbReference>
<dbReference type="GO" id="GO:0006508">
    <property type="term" value="P:proteolysis"/>
    <property type="evidence" value="ECO:0007669"/>
    <property type="project" value="UniProtKB-KW"/>
</dbReference>
<dbReference type="InterPro" id="IPR011249">
    <property type="entry name" value="Metalloenz_LuxS/M16"/>
</dbReference>
<dbReference type="InterPro" id="IPR011765">
    <property type="entry name" value="Pept_M16_N"/>
</dbReference>
<evidence type="ECO:0000313" key="3">
    <source>
        <dbReference type="EMBL" id="OKL42704.1"/>
    </source>
</evidence>
<dbReference type="Pfam" id="PF05193">
    <property type="entry name" value="Peptidase_M16_C"/>
    <property type="match status" value="1"/>
</dbReference>
<dbReference type="Proteomes" id="UP000185783">
    <property type="component" value="Unassembled WGS sequence"/>
</dbReference>
<dbReference type="SUPFAM" id="SSF63411">
    <property type="entry name" value="LuxS/MPP-like metallohydrolase"/>
    <property type="match status" value="2"/>
</dbReference>
<dbReference type="Pfam" id="PF00675">
    <property type="entry name" value="Peptidase_M16"/>
    <property type="match status" value="1"/>
</dbReference>
<dbReference type="PANTHER" id="PTHR11851">
    <property type="entry name" value="METALLOPROTEASE"/>
    <property type="match status" value="1"/>
</dbReference>
<accession>A0A1U7JDD6</accession>
<dbReference type="InterPro" id="IPR007863">
    <property type="entry name" value="Peptidase_M16_C"/>
</dbReference>
<keyword evidence="3" id="KW-0378">Hydrolase</keyword>
<dbReference type="STRING" id="197461.A3843_17440"/>
<protein>
    <submittedName>
        <fullName evidence="3">Zinc protease</fullName>
    </submittedName>
</protein>
<dbReference type="AlphaFoldDB" id="A0A1U7JDD6"/>
<dbReference type="GO" id="GO:0046872">
    <property type="term" value="F:metal ion binding"/>
    <property type="evidence" value="ECO:0007669"/>
    <property type="project" value="InterPro"/>
</dbReference>
<sequence>MGFVVGGLALCGLSITPASAIEIQRVESPGGIEAWLVEDYTVPIVAMEFSFEGGTTQDPADKLGVTSLLSIMLDEGAGELDSQAFQQKLEDLTMSLSFSAGRDNFYGSFKTLSANKDETTDLLKLALTDPRFDAQPLERMKAKTIAGIERALKRPDSVAALAFTKELFPEHPYGWPRSGTVESVSNLTSADLEAQHTKIFARDGLKIGVVGAISAEDLSPLLDKVFGELPEAGSLTQIEEVEPATGVVKHLPFDTPQTSIQFAMPGLKRDDPQFMEAFVANHILGGGTFSSWLYNEVREERGLAYSVGSYLVPRDHTALWMGYTGTAGEKAPEAVEIITDQIKRLTKEGPSPKELQEAKAYLTGSYALSFDSSSSIANQLVGIQNANLGIDYINERNDLIENVTLEGVKAAAQNLLSGVEPSVITVGPFGAEQTDPIQ</sequence>
<keyword evidence="3" id="KW-0645">Protease</keyword>
<dbReference type="EMBL" id="LVVZ01000041">
    <property type="protein sequence ID" value="OKL42704.1"/>
    <property type="molecule type" value="Genomic_DNA"/>
</dbReference>
<evidence type="ECO:0000259" key="2">
    <source>
        <dbReference type="Pfam" id="PF05193"/>
    </source>
</evidence>
<name>A0A1U7JDD6_9HYPH</name>
<gene>
    <name evidence="3" type="ORF">A3843_17440</name>
</gene>
<evidence type="ECO:0000259" key="1">
    <source>
        <dbReference type="Pfam" id="PF00675"/>
    </source>
</evidence>
<dbReference type="InterPro" id="IPR050361">
    <property type="entry name" value="MPP/UQCRC_Complex"/>
</dbReference>
<evidence type="ECO:0000313" key="4">
    <source>
        <dbReference type="Proteomes" id="UP000185783"/>
    </source>
</evidence>
<dbReference type="Gene3D" id="3.30.830.10">
    <property type="entry name" value="Metalloenzyme, LuxS/M16 peptidase-like"/>
    <property type="match status" value="2"/>
</dbReference>
<feature type="domain" description="Peptidase M16 C-terminal" evidence="2">
    <location>
        <begin position="186"/>
        <end position="361"/>
    </location>
</feature>
<proteinExistence type="predicted"/>
<keyword evidence="4" id="KW-1185">Reference proteome</keyword>
<reference evidence="3 4" key="1">
    <citation type="submission" date="2016-03" db="EMBL/GenBank/DDBJ databases">
        <title>Genome sequence of Nesiotobacter sp. nov., a moderately halophilic alphaproteobacterium isolated from the Yellow Sea, China.</title>
        <authorList>
            <person name="Zhang G."/>
            <person name="Zhang R."/>
        </authorList>
    </citation>
    <scope>NUCLEOTIDE SEQUENCE [LARGE SCALE GENOMIC DNA]</scope>
    <source>
        <strain evidence="3 4">WB1-6</strain>
    </source>
</reference>
<comment type="caution">
    <text evidence="3">The sequence shown here is derived from an EMBL/GenBank/DDBJ whole genome shotgun (WGS) entry which is preliminary data.</text>
</comment>
<organism evidence="3 4">
    <name type="scientific">Pseudovibrio exalbescens</name>
    <dbReference type="NCBI Taxonomy" id="197461"/>
    <lineage>
        <taxon>Bacteria</taxon>
        <taxon>Pseudomonadati</taxon>
        <taxon>Pseudomonadota</taxon>
        <taxon>Alphaproteobacteria</taxon>
        <taxon>Hyphomicrobiales</taxon>
        <taxon>Stappiaceae</taxon>
        <taxon>Pseudovibrio</taxon>
    </lineage>
</organism>
<feature type="domain" description="Peptidase M16 N-terminal" evidence="1">
    <location>
        <begin position="41"/>
        <end position="176"/>
    </location>
</feature>